<dbReference type="Pfam" id="PF06074">
    <property type="entry name" value="Portal_Mu"/>
    <property type="match status" value="1"/>
</dbReference>
<dbReference type="AlphaFoldDB" id="A0A373FS60"/>
<feature type="region of interest" description="Disordered" evidence="1">
    <location>
        <begin position="1"/>
        <end position="20"/>
    </location>
</feature>
<sequence>MATSRILGPDGQPMQMPDLQEPQTSNLVHLQRELQSHPTRGLTPSKLARILDAAENGDMVSQFELFEDMEEKDGHIASEMNKRRRACILDWQVVPPERSPTAMETRNAAQLDELVQEIPDFEDVLYDATDGIGKGFACLELEWHRVEGFWVPKTVTHRPQSWFSLHRGYRQELRLRSNQTVDGIPGEPLNPFGWVTHIHKAKSGYLERAALFRQLVWTYLFKNFSVGDLAEFLEIYGIPLRIGRYPSSATEKDKATLLRALASIGHNAAGIVPEGMLLEFKDAATGDPKAFELMMNWCEKNQSKVILGGTLTSGADGKSSTNALGKIHNEVRKDLRDSDLRQLNTTITRDLVYAIASVNGLAPDGLRRCPQFKLNTQEIEDLSAYAEALPKLVSIGFQPTKQWAYEKLGVPMPKPGEEVLAPVAKPETAQPGPIAALTALPPVAVPAQTPPVVMQPQLARVAEQGTSPWFAQILKLVVNADSLEEIRDGLERIIPNMSLDQYQAALRDAMLAAQLAGRSDVLDEAGAGNG</sequence>
<organism evidence="2 3">
    <name type="scientific">Comamonas testosteroni</name>
    <name type="common">Pseudomonas testosteroni</name>
    <dbReference type="NCBI Taxonomy" id="285"/>
    <lineage>
        <taxon>Bacteria</taxon>
        <taxon>Pseudomonadati</taxon>
        <taxon>Pseudomonadota</taxon>
        <taxon>Betaproteobacteria</taxon>
        <taxon>Burkholderiales</taxon>
        <taxon>Comamonadaceae</taxon>
        <taxon>Comamonas</taxon>
    </lineage>
</organism>
<comment type="caution">
    <text evidence="2">The sequence shown here is derived from an EMBL/GenBank/DDBJ whole genome shotgun (WGS) entry which is preliminary data.</text>
</comment>
<evidence type="ECO:0000313" key="2">
    <source>
        <dbReference type="EMBL" id="RGE47004.1"/>
    </source>
</evidence>
<dbReference type="OrthoDB" id="9802690at2"/>
<evidence type="ECO:0000256" key="1">
    <source>
        <dbReference type="SAM" id="MobiDB-lite"/>
    </source>
</evidence>
<proteinExistence type="predicted"/>
<dbReference type="EMBL" id="QURR01000001">
    <property type="protein sequence ID" value="RGE47004.1"/>
    <property type="molecule type" value="Genomic_DNA"/>
</dbReference>
<keyword evidence="3" id="KW-1185">Reference proteome</keyword>
<protein>
    <submittedName>
        <fullName evidence="2">DUF935 domain-containing protein</fullName>
    </submittedName>
</protein>
<evidence type="ECO:0000313" key="3">
    <source>
        <dbReference type="Proteomes" id="UP000261948"/>
    </source>
</evidence>
<reference evidence="2 3" key="1">
    <citation type="submission" date="2018-08" db="EMBL/GenBank/DDBJ databases">
        <title>Comamonas testosteroni strain SWCO2.</title>
        <authorList>
            <person name="Jiang N."/>
            <person name="Zhang X.Z."/>
        </authorList>
    </citation>
    <scope>NUCLEOTIDE SEQUENCE [LARGE SCALE GENOMIC DNA]</scope>
    <source>
        <strain evidence="2 3">SWCO2</strain>
    </source>
</reference>
<dbReference type="Proteomes" id="UP000261948">
    <property type="component" value="Unassembled WGS sequence"/>
</dbReference>
<dbReference type="InterPro" id="IPR009279">
    <property type="entry name" value="Portal_Mu"/>
</dbReference>
<gene>
    <name evidence="2" type="ORF">DZC30_00940</name>
</gene>
<name>A0A373FS60_COMTE</name>
<accession>A0A373FS60</accession>